<evidence type="ECO:0000313" key="2">
    <source>
        <dbReference type="EMBL" id="KAJ9608593.1"/>
    </source>
</evidence>
<dbReference type="InterPro" id="IPR053169">
    <property type="entry name" value="MUG_Protein"/>
</dbReference>
<dbReference type="PANTHER" id="PTHR47791">
    <property type="entry name" value="MEIOTICALLY UP-REGULATED GENE 191 PROTEIN"/>
    <property type="match status" value="1"/>
</dbReference>
<comment type="caution">
    <text evidence="2">The sequence shown here is derived from an EMBL/GenBank/DDBJ whole genome shotgun (WGS) entry which is preliminary data.</text>
</comment>
<dbReference type="Proteomes" id="UP001172681">
    <property type="component" value="Unassembled WGS sequence"/>
</dbReference>
<reference evidence="2" key="1">
    <citation type="submission" date="2022-10" db="EMBL/GenBank/DDBJ databases">
        <title>Culturing micro-colonial fungi from biological soil crusts in the Mojave desert and describing Neophaeococcomyces mojavensis, and introducing the new genera and species Taxawa tesnikishii.</title>
        <authorList>
            <person name="Kurbessoian T."/>
            <person name="Stajich J.E."/>
        </authorList>
    </citation>
    <scope>NUCLEOTIDE SEQUENCE</scope>
    <source>
        <strain evidence="2">TK_35</strain>
    </source>
</reference>
<organism evidence="2 3">
    <name type="scientific">Knufia peltigerae</name>
    <dbReference type="NCBI Taxonomy" id="1002370"/>
    <lineage>
        <taxon>Eukaryota</taxon>
        <taxon>Fungi</taxon>
        <taxon>Dikarya</taxon>
        <taxon>Ascomycota</taxon>
        <taxon>Pezizomycotina</taxon>
        <taxon>Eurotiomycetes</taxon>
        <taxon>Chaetothyriomycetidae</taxon>
        <taxon>Chaetothyriales</taxon>
        <taxon>Trichomeriaceae</taxon>
        <taxon>Knufia</taxon>
    </lineage>
</organism>
<sequence>MKPYFFTVVMGLSPFLVGSQATTPNSTFDLACRDFVQRYWKGNNWKGASTWTGDNASRLVISYLDMMGSNESQEECDDILGKVVSRSLNVWTLLQYLTQGYDDFGWTTFILLEIIRHLERHEKRFPNSSIMQRHPNLHRRLTFRAAFLHDAVKDSWSMDLCGGGAEWKVRVWRLDVWPSLSLSRVYKNSITNHLYNANNAQIFNLSSSRPRPYDITEVSFQYLRLVWKLFRPVFGWSKSHAQLADFNDPDFIHRTSEGLQWMEQSHLLTNDSLYMDGKRPRFVQGSPDERPRVLCDAIVRTLFTYNQLAGIRALRYLSRANGDLSILGQGHGMIRNLITSTYNGRLGWNGIIQDHCDRFSNCTQDMQIFKGLPFLDIKDFCEILDYVGPDVQDFHHKNCSSYRLWIRRNAAAAYGTIDQLGDFGSYWGSDPLNHVEQLRSIETQVAGLSVMLVSVWFERNF</sequence>
<dbReference type="Gene3D" id="1.50.10.20">
    <property type="match status" value="1"/>
</dbReference>
<dbReference type="EMBL" id="JAPDRN010000287">
    <property type="protein sequence ID" value="KAJ9608593.1"/>
    <property type="molecule type" value="Genomic_DNA"/>
</dbReference>
<keyword evidence="1" id="KW-0732">Signal</keyword>
<keyword evidence="3" id="KW-1185">Reference proteome</keyword>
<dbReference type="AlphaFoldDB" id="A0AA39CHN0"/>
<name>A0AA39CHN0_9EURO</name>
<accession>A0AA39CHN0</accession>
<feature type="chain" id="PRO_5041336684" evidence="1">
    <location>
        <begin position="22"/>
        <end position="461"/>
    </location>
</feature>
<proteinExistence type="predicted"/>
<evidence type="ECO:0000256" key="1">
    <source>
        <dbReference type="SAM" id="SignalP"/>
    </source>
</evidence>
<feature type="signal peptide" evidence="1">
    <location>
        <begin position="1"/>
        <end position="21"/>
    </location>
</feature>
<protein>
    <submittedName>
        <fullName evidence="2">Uncharacterized protein</fullName>
    </submittedName>
</protein>
<evidence type="ECO:0000313" key="3">
    <source>
        <dbReference type="Proteomes" id="UP001172681"/>
    </source>
</evidence>
<dbReference type="PANTHER" id="PTHR47791:SF2">
    <property type="entry name" value="ENDO MANNANASE, GH76 FAMILY (EUROFUNG)"/>
    <property type="match status" value="1"/>
</dbReference>
<gene>
    <name evidence="2" type="ORF">H2204_015661</name>
</gene>